<name>A0A2I1CJF4_ASPN1</name>
<evidence type="ECO:0000256" key="2">
    <source>
        <dbReference type="ARBA" id="ARBA00022692"/>
    </source>
</evidence>
<dbReference type="Proteomes" id="UP000234474">
    <property type="component" value="Unassembled WGS sequence"/>
</dbReference>
<organism evidence="8 9">
    <name type="scientific">Aspergillus novofumigatus (strain IBT 16806)</name>
    <dbReference type="NCBI Taxonomy" id="1392255"/>
    <lineage>
        <taxon>Eukaryota</taxon>
        <taxon>Fungi</taxon>
        <taxon>Dikarya</taxon>
        <taxon>Ascomycota</taxon>
        <taxon>Pezizomycotina</taxon>
        <taxon>Eurotiomycetes</taxon>
        <taxon>Eurotiomycetidae</taxon>
        <taxon>Eurotiales</taxon>
        <taxon>Aspergillaceae</taxon>
        <taxon>Aspergillus</taxon>
        <taxon>Aspergillus subgen. Fumigati</taxon>
    </lineage>
</organism>
<dbReference type="EMBL" id="MSZS01000002">
    <property type="protein sequence ID" value="PKX97734.1"/>
    <property type="molecule type" value="Genomic_DNA"/>
</dbReference>
<evidence type="ECO:0000259" key="7">
    <source>
        <dbReference type="PROSITE" id="PS50850"/>
    </source>
</evidence>
<keyword evidence="9" id="KW-1185">Reference proteome</keyword>
<dbReference type="InterPro" id="IPR020846">
    <property type="entry name" value="MFS_dom"/>
</dbReference>
<feature type="transmembrane region" description="Helical" evidence="6">
    <location>
        <begin position="270"/>
        <end position="288"/>
    </location>
</feature>
<sequence>MPVKWVFLLAIGIFELGSLVCGVAPSSTALIIGRAIAGLGSAGISSGAIIIVTYSVPLIKRPMYTGLIGAMYGIASVAGPLLGGAFTDMVTWRWCFYINLPIGGLAVVLIVIFLKPFKRQKVSADWKQNLRQLDFLGSAVFMPAIICILLALQFGGTVYTWSNWRLILLLVLFGVLIIAWLGIQYWKGDMATVPPRMLKQRSFAAASWFNFTLGSFFLVLIYYIPIWFQAVKGTSAVGSGIRNIPFILGLVLVSIISGIGVTAIGYYAPFMIACSVISAIGTGLMMTFQPTTPHEHWIGYQVMVGIGIGMGLQQPLIVVQTVLPLAEVPIGTAVMYFLQTFGGTVFVSVGQNVFANQLKIDLAQAVPDLDSDLVVNSGATSLQKIVPASDLPAVKIAYNHSLTRAFLVATIMAAMTLLGSASVEWKNIKKAPPEPKSDVQPSTTDTEAGDKTEL</sequence>
<dbReference type="PROSITE" id="PS50850">
    <property type="entry name" value="MFS"/>
    <property type="match status" value="1"/>
</dbReference>
<evidence type="ECO:0000313" key="9">
    <source>
        <dbReference type="Proteomes" id="UP000234474"/>
    </source>
</evidence>
<dbReference type="PANTHER" id="PTHR23501">
    <property type="entry name" value="MAJOR FACILITATOR SUPERFAMILY"/>
    <property type="match status" value="1"/>
</dbReference>
<keyword evidence="3 6" id="KW-1133">Transmembrane helix</keyword>
<feature type="region of interest" description="Disordered" evidence="5">
    <location>
        <begin position="429"/>
        <end position="454"/>
    </location>
</feature>
<feature type="transmembrane region" description="Helical" evidence="6">
    <location>
        <begin position="300"/>
        <end position="326"/>
    </location>
</feature>
<gene>
    <name evidence="8" type="ORF">P174DRAFT_439477</name>
</gene>
<feature type="transmembrane region" description="Helical" evidence="6">
    <location>
        <begin position="203"/>
        <end position="224"/>
    </location>
</feature>
<feature type="domain" description="Major facilitator superfamily (MFS) profile" evidence="7">
    <location>
        <begin position="1"/>
        <end position="428"/>
    </location>
</feature>
<keyword evidence="4 6" id="KW-0472">Membrane</keyword>
<accession>A0A2I1CJF4</accession>
<evidence type="ECO:0000256" key="3">
    <source>
        <dbReference type="ARBA" id="ARBA00022989"/>
    </source>
</evidence>
<dbReference type="AlphaFoldDB" id="A0A2I1CJF4"/>
<evidence type="ECO:0000256" key="6">
    <source>
        <dbReference type="SAM" id="Phobius"/>
    </source>
</evidence>
<keyword evidence="2 6" id="KW-0812">Transmembrane</keyword>
<feature type="transmembrane region" description="Helical" evidence="6">
    <location>
        <begin position="94"/>
        <end position="114"/>
    </location>
</feature>
<proteinExistence type="predicted"/>
<comment type="subcellular location">
    <subcellularLocation>
        <location evidence="1">Membrane</location>
        <topology evidence="1">Multi-pass membrane protein</topology>
    </subcellularLocation>
</comment>
<evidence type="ECO:0000256" key="5">
    <source>
        <dbReference type="SAM" id="MobiDB-lite"/>
    </source>
</evidence>
<feature type="transmembrane region" description="Helical" evidence="6">
    <location>
        <begin position="32"/>
        <end position="56"/>
    </location>
</feature>
<dbReference type="InterPro" id="IPR011701">
    <property type="entry name" value="MFS"/>
</dbReference>
<dbReference type="FunFam" id="1.20.1250.20:FF:000196">
    <property type="entry name" value="MFS toxin efflux pump (AflT)"/>
    <property type="match status" value="1"/>
</dbReference>
<dbReference type="CDD" id="cd17502">
    <property type="entry name" value="MFS_Azr1_MDR_like"/>
    <property type="match status" value="1"/>
</dbReference>
<dbReference type="GO" id="GO:0022857">
    <property type="term" value="F:transmembrane transporter activity"/>
    <property type="evidence" value="ECO:0007669"/>
    <property type="project" value="InterPro"/>
</dbReference>
<dbReference type="OrthoDB" id="10021397at2759"/>
<dbReference type="RefSeq" id="XP_024686329.1">
    <property type="nucleotide sequence ID" value="XM_024826813.1"/>
</dbReference>
<dbReference type="GO" id="GO:0005886">
    <property type="term" value="C:plasma membrane"/>
    <property type="evidence" value="ECO:0007669"/>
    <property type="project" value="TreeGrafter"/>
</dbReference>
<feature type="transmembrane region" description="Helical" evidence="6">
    <location>
        <begin position="63"/>
        <end position="82"/>
    </location>
</feature>
<feature type="transmembrane region" description="Helical" evidence="6">
    <location>
        <begin position="405"/>
        <end position="423"/>
    </location>
</feature>
<evidence type="ECO:0000256" key="4">
    <source>
        <dbReference type="ARBA" id="ARBA00023136"/>
    </source>
</evidence>
<comment type="caution">
    <text evidence="8">The sequence shown here is derived from an EMBL/GenBank/DDBJ whole genome shotgun (WGS) entry which is preliminary data.</text>
</comment>
<feature type="transmembrane region" description="Helical" evidence="6">
    <location>
        <begin position="166"/>
        <end position="183"/>
    </location>
</feature>
<feature type="transmembrane region" description="Helical" evidence="6">
    <location>
        <begin position="135"/>
        <end position="154"/>
    </location>
</feature>
<feature type="transmembrane region" description="Helical" evidence="6">
    <location>
        <begin position="333"/>
        <end position="354"/>
    </location>
</feature>
<dbReference type="SUPFAM" id="SSF103473">
    <property type="entry name" value="MFS general substrate transporter"/>
    <property type="match status" value="2"/>
</dbReference>
<dbReference type="InterPro" id="IPR036259">
    <property type="entry name" value="MFS_trans_sf"/>
</dbReference>
<dbReference type="Pfam" id="PF07690">
    <property type="entry name" value="MFS_1"/>
    <property type="match status" value="1"/>
</dbReference>
<reference evidence="9" key="1">
    <citation type="journal article" date="2018" name="Proc. Natl. Acad. Sci. U.S.A.">
        <title>Linking secondary metabolites to gene clusters through genome sequencing of six diverse Aspergillus species.</title>
        <authorList>
            <person name="Kaerboelling I."/>
            <person name="Vesth T.C."/>
            <person name="Frisvad J.C."/>
            <person name="Nybo J.L."/>
            <person name="Theobald S."/>
            <person name="Kuo A."/>
            <person name="Bowyer P."/>
            <person name="Matsuda Y."/>
            <person name="Mondo S."/>
            <person name="Lyhne E.K."/>
            <person name="Kogle M.E."/>
            <person name="Clum A."/>
            <person name="Lipzen A."/>
            <person name="Salamov A."/>
            <person name="Ngan C.Y."/>
            <person name="Daum C."/>
            <person name="Chiniquy J."/>
            <person name="Barry K."/>
            <person name="LaButti K."/>
            <person name="Haridas S."/>
            <person name="Simmons B.A."/>
            <person name="Magnuson J.K."/>
            <person name="Mortensen U.H."/>
            <person name="Larsen T.O."/>
            <person name="Grigoriev I.V."/>
            <person name="Baker S.E."/>
            <person name="Andersen M.R."/>
        </authorList>
    </citation>
    <scope>NUCLEOTIDE SEQUENCE [LARGE SCALE GENOMIC DNA]</scope>
    <source>
        <strain evidence="9">IBT 16806</strain>
    </source>
</reference>
<evidence type="ECO:0000313" key="8">
    <source>
        <dbReference type="EMBL" id="PKX97734.1"/>
    </source>
</evidence>
<dbReference type="GeneID" id="36534138"/>
<evidence type="ECO:0000256" key="1">
    <source>
        <dbReference type="ARBA" id="ARBA00004141"/>
    </source>
</evidence>
<feature type="transmembrane region" description="Helical" evidence="6">
    <location>
        <begin position="244"/>
        <end position="263"/>
    </location>
</feature>
<protein>
    <submittedName>
        <fullName evidence="8">Major facilitator superfamily transporter</fullName>
    </submittedName>
</protein>
<dbReference type="PANTHER" id="PTHR23501:SF199">
    <property type="entry name" value="MFS EFFLUX TRANSPORTER INPD-RELATED"/>
    <property type="match status" value="1"/>
</dbReference>
<dbReference type="OMA" id="GHEKWIG"/>
<dbReference type="Gene3D" id="1.20.1720.10">
    <property type="entry name" value="Multidrug resistance protein D"/>
    <property type="match status" value="1"/>
</dbReference>
<dbReference type="VEuPathDB" id="FungiDB:P174DRAFT_439477"/>